<dbReference type="Pfam" id="PF00078">
    <property type="entry name" value="RVT_1"/>
    <property type="match status" value="1"/>
</dbReference>
<evidence type="ECO:0000313" key="8">
    <source>
        <dbReference type="EMBL" id="CAD7668020.1"/>
    </source>
</evidence>
<dbReference type="InterPro" id="IPR021109">
    <property type="entry name" value="Peptidase_aspartic_dom_sf"/>
</dbReference>
<dbReference type="Pfam" id="PF17919">
    <property type="entry name" value="RT_RNaseH_2"/>
    <property type="match status" value="1"/>
</dbReference>
<evidence type="ECO:0000313" key="9">
    <source>
        <dbReference type="Proteomes" id="UP000645828"/>
    </source>
</evidence>
<comment type="caution">
    <text evidence="8">The sequence shown here is derived from an EMBL/GenBank/DDBJ whole genome shotgun (WGS) entry which is preliminary data.</text>
</comment>
<keyword evidence="2" id="KW-0460">Magnesium</keyword>
<dbReference type="CDD" id="cd09273">
    <property type="entry name" value="RNase_HI_RT_Bel"/>
    <property type="match status" value="1"/>
</dbReference>
<organism evidence="8 9">
    <name type="scientific">Nyctereutes procyonoides</name>
    <name type="common">Raccoon dog</name>
    <name type="synonym">Canis procyonoides</name>
    <dbReference type="NCBI Taxonomy" id="34880"/>
    <lineage>
        <taxon>Eukaryota</taxon>
        <taxon>Metazoa</taxon>
        <taxon>Chordata</taxon>
        <taxon>Craniata</taxon>
        <taxon>Vertebrata</taxon>
        <taxon>Euteleostomi</taxon>
        <taxon>Mammalia</taxon>
        <taxon>Eutheria</taxon>
        <taxon>Laurasiatheria</taxon>
        <taxon>Carnivora</taxon>
        <taxon>Caniformia</taxon>
        <taxon>Canidae</taxon>
        <taxon>Nyctereutes</taxon>
    </lineage>
</organism>
<dbReference type="InterPro" id="IPR008919">
    <property type="entry name" value="Retrov_capsid_N"/>
</dbReference>
<dbReference type="Pfam" id="PF00075">
    <property type="entry name" value="RNase_H"/>
    <property type="match status" value="1"/>
</dbReference>
<dbReference type="SUPFAM" id="SSF50630">
    <property type="entry name" value="Acid proteases"/>
    <property type="match status" value="1"/>
</dbReference>
<dbReference type="EMBL" id="CAJHUB010000649">
    <property type="protein sequence ID" value="CAD7668020.1"/>
    <property type="molecule type" value="Genomic_DNA"/>
</dbReference>
<dbReference type="Gene3D" id="3.10.10.10">
    <property type="entry name" value="HIV Type 1 Reverse Transcriptase, subunit A, domain 1"/>
    <property type="match status" value="1"/>
</dbReference>
<dbReference type="SUPFAM" id="SSF53098">
    <property type="entry name" value="Ribonuclease H-like"/>
    <property type="match status" value="2"/>
</dbReference>
<accession>A0A811XUN1</accession>
<evidence type="ECO:0000256" key="2">
    <source>
        <dbReference type="ARBA" id="ARBA00022842"/>
    </source>
</evidence>
<dbReference type="SUPFAM" id="SSF47943">
    <property type="entry name" value="Retrovirus capsid protein, N-terminal core domain"/>
    <property type="match status" value="1"/>
</dbReference>
<feature type="domain" description="Reverse transcriptase" evidence="5">
    <location>
        <begin position="360"/>
        <end position="580"/>
    </location>
</feature>
<dbReference type="InterPro" id="IPR051320">
    <property type="entry name" value="Viral_Replic_Matur_Polypro"/>
</dbReference>
<dbReference type="InterPro" id="IPR001584">
    <property type="entry name" value="Integrase_cat-core"/>
</dbReference>
<feature type="domain" description="Integrase catalytic" evidence="7">
    <location>
        <begin position="1052"/>
        <end position="1207"/>
    </location>
</feature>
<dbReference type="Gene3D" id="2.40.70.10">
    <property type="entry name" value="Acid Proteases"/>
    <property type="match status" value="2"/>
</dbReference>
<dbReference type="Gene3D" id="3.10.20.370">
    <property type="match status" value="1"/>
</dbReference>
<keyword evidence="9" id="KW-1185">Reference proteome</keyword>
<dbReference type="Gene3D" id="3.30.70.270">
    <property type="match status" value="2"/>
</dbReference>
<feature type="domain" description="RNase H type-1" evidence="6">
    <location>
        <begin position="775"/>
        <end position="921"/>
    </location>
</feature>
<reference evidence="8" key="1">
    <citation type="submission" date="2020-12" db="EMBL/GenBank/DDBJ databases">
        <authorList>
            <consortium name="Molecular Ecology Group"/>
        </authorList>
    </citation>
    <scope>NUCLEOTIDE SEQUENCE</scope>
    <source>
        <strain evidence="8">TBG_1078</strain>
    </source>
</reference>
<evidence type="ECO:0000259" key="5">
    <source>
        <dbReference type="PROSITE" id="PS50878"/>
    </source>
</evidence>
<dbReference type="GO" id="GO:0004523">
    <property type="term" value="F:RNA-DNA hybrid ribonuclease activity"/>
    <property type="evidence" value="ECO:0007669"/>
    <property type="project" value="InterPro"/>
</dbReference>
<keyword evidence="3" id="KW-0233">DNA recombination</keyword>
<dbReference type="InterPro" id="IPR043128">
    <property type="entry name" value="Rev_trsase/Diguanyl_cyclase"/>
</dbReference>
<sequence length="1310" mass="147361">MLYWPFSTSDLYNWKTQNAKFSHNPRHLIGLLDTVLFTHQPTWDDCQQLLQVPFTTEERERIQVEARKSVLGEDRQPTQNPDLINAAFPLSRPTWDYNSAEGKERLRVHCQTLGAGLQAAARKPTNLAKVYDVRQGKDESPAAFLEIVIEAFRQYTPMNPEVPETKAAIIMAFVNQAAPDIKKKLQRVERLGEKSLQDLVTVAERVYNNKGSAPLPEPRVTLKVEGQPVEFLVDTGAQHSCPYPLLGRDLLTKIGAQICFHPEGAKVLNKKGHPIQVLVLSLEDEYRLHQMPSAPMTDIDRWLREFPQAWAETGGIGLAQHRPAIYIELKPGADPVRVRQYPMPLVARTGITPHIRRLLDSGILRPCQSAWNTPLLPFQKLHSNDYRPVQDLREVNRRVEDMHPTVPNPYTLLSTLPPDKTWYTVLDLKDAFFSLPLASKSQDLFTFEWMDPDKGINGQLTWTRLPQGFKNSPTIFEEALHEDLGEFRSEHPHLTLLQYVDDILLVEEDQTTCLRGTRDFLQTIICRAEVSYLGYKLKNGQRWLTGARKETVLRIPQPGSLGGAAPHTVRQVREFLGSAGFCRSWIPGHQENFEWTEAMNRAFNDLKQALLSTLALGLPDLAKPFYLYVDEKDRVAKGFLVQYLGPWKRPIAYLSKKLDTVAAGWPPCLKIIAAVATMVKDADKLALGQELHVTTPYAIEGVLKQPPDRWISNARLTHCQSLLLNRTRILFKPPTTLNPATLLPNPDWDPPLHDCQEILAQVHGIRADLQDQPLPNVDVTWYTDGSSFVREGVRYVGAAVTTETETVWAEPLTAGTSAQRAELIALAKALTMGEGKRINIYTDSRYGSATAHIHGALYRERGLLTAEGKTVKNKTEILELLRALWLPKALAIIHCLGHQKADTPVARGNRLADLKAKEAALLVTQVLATTGPDPGAPTLPDTPSYTDADLHWIKCLPMTQCLCGWWRAADSSIILPEELGRRVLSKIHRSTHMGIRKMEDLIRHAKVTTKDSRAKITIKDSRAKMEQIVASCHTCQLTNATAHGSNPGTRLRGNRPAYWEVDFTEVKPGKYGYRYLLVFVDTFSGWTEAFPIKHEMTQTVTKKLLEDILPRYGFPVRIGSDNGPGFVSKVTQGVALVLGADWKLHCAYRPQSSGQVEMNRTLKETLTKLALETGGDWVTLLPFALYRVRNSPYKMGLTPYEIMFGLPPPVIPNLKPEVLAEFDDHQLLFSLQMLQRTHEQVWPKLRALSETGPPPDPHRYRPGDSVRAEMPTPDTSTSLEGTLHCDPDHSHHSQGRRDYSLGSLHPHPAS</sequence>
<dbReference type="GO" id="GO:0006310">
    <property type="term" value="P:DNA recombination"/>
    <property type="evidence" value="ECO:0007669"/>
    <property type="project" value="UniProtKB-KW"/>
</dbReference>
<comment type="similarity">
    <text evidence="1">Belongs to the beta type-B retroviral polymerase family. HERV class-II K(HML-2) pol subfamily.</text>
</comment>
<dbReference type="SUPFAM" id="SSF56672">
    <property type="entry name" value="DNA/RNA polymerases"/>
    <property type="match status" value="1"/>
</dbReference>
<evidence type="ECO:0000256" key="1">
    <source>
        <dbReference type="ARBA" id="ARBA00010879"/>
    </source>
</evidence>
<feature type="compositionally biased region" description="Basic and acidic residues" evidence="4">
    <location>
        <begin position="1256"/>
        <end position="1267"/>
    </location>
</feature>
<dbReference type="GO" id="GO:0015074">
    <property type="term" value="P:DNA integration"/>
    <property type="evidence" value="ECO:0007669"/>
    <property type="project" value="InterPro"/>
</dbReference>
<dbReference type="PROSITE" id="PS50994">
    <property type="entry name" value="INTEGRASE"/>
    <property type="match status" value="1"/>
</dbReference>
<dbReference type="Pfam" id="PF02093">
    <property type="entry name" value="Gag_p30"/>
    <property type="match status" value="1"/>
</dbReference>
<dbReference type="Gene3D" id="1.10.340.70">
    <property type="match status" value="1"/>
</dbReference>
<evidence type="ECO:0000259" key="6">
    <source>
        <dbReference type="PROSITE" id="PS50879"/>
    </source>
</evidence>
<dbReference type="InterPro" id="IPR012337">
    <property type="entry name" value="RNaseH-like_sf"/>
</dbReference>
<dbReference type="GO" id="GO:0019068">
    <property type="term" value="P:virion assembly"/>
    <property type="evidence" value="ECO:0007669"/>
    <property type="project" value="InterPro"/>
</dbReference>
<dbReference type="PROSITE" id="PS50878">
    <property type="entry name" value="RT_POL"/>
    <property type="match status" value="1"/>
</dbReference>
<name>A0A811XUN1_NYCPR</name>
<dbReference type="InterPro" id="IPR036397">
    <property type="entry name" value="RNaseH_sf"/>
</dbReference>
<dbReference type="InterPro" id="IPR043502">
    <property type="entry name" value="DNA/RNA_pol_sf"/>
</dbReference>
<proteinExistence type="inferred from homology"/>
<dbReference type="PROSITE" id="PS50879">
    <property type="entry name" value="RNASE_H_1"/>
    <property type="match status" value="1"/>
</dbReference>
<dbReference type="InterPro" id="IPR003036">
    <property type="entry name" value="Gag_P30"/>
</dbReference>
<dbReference type="Gene3D" id="1.10.375.10">
    <property type="entry name" value="Human Immunodeficiency Virus Type 1 Capsid Protein"/>
    <property type="match status" value="1"/>
</dbReference>
<gene>
    <name evidence="8" type="ORF">NYPRO_LOCUS1289</name>
</gene>
<evidence type="ECO:0000259" key="7">
    <source>
        <dbReference type="PROSITE" id="PS50994"/>
    </source>
</evidence>
<protein>
    <submittedName>
        <fullName evidence="8">(raccoon dog) hypothetical protein</fullName>
    </submittedName>
</protein>
<dbReference type="InterPro" id="IPR000477">
    <property type="entry name" value="RT_dom"/>
</dbReference>
<dbReference type="PANTHER" id="PTHR33064">
    <property type="entry name" value="POL PROTEIN"/>
    <property type="match status" value="1"/>
</dbReference>
<dbReference type="InterPro" id="IPR002156">
    <property type="entry name" value="RNaseH_domain"/>
</dbReference>
<dbReference type="Gene3D" id="3.30.420.10">
    <property type="entry name" value="Ribonuclease H-like superfamily/Ribonuclease H"/>
    <property type="match status" value="2"/>
</dbReference>
<dbReference type="GO" id="GO:0003676">
    <property type="term" value="F:nucleic acid binding"/>
    <property type="evidence" value="ECO:0007669"/>
    <property type="project" value="InterPro"/>
</dbReference>
<dbReference type="Proteomes" id="UP000645828">
    <property type="component" value="Unassembled WGS sequence"/>
</dbReference>
<evidence type="ECO:0000256" key="3">
    <source>
        <dbReference type="ARBA" id="ARBA00023172"/>
    </source>
</evidence>
<dbReference type="PANTHER" id="PTHR33064:SF29">
    <property type="entry name" value="PEPTIDASE A2 DOMAIN-CONTAINING PROTEIN-RELATED"/>
    <property type="match status" value="1"/>
</dbReference>
<feature type="compositionally biased region" description="Basic and acidic residues" evidence="4">
    <location>
        <begin position="1283"/>
        <end position="1299"/>
    </location>
</feature>
<evidence type="ECO:0000256" key="4">
    <source>
        <dbReference type="SAM" id="MobiDB-lite"/>
    </source>
</evidence>
<feature type="region of interest" description="Disordered" evidence="4">
    <location>
        <begin position="1247"/>
        <end position="1310"/>
    </location>
</feature>
<dbReference type="Pfam" id="PF00665">
    <property type="entry name" value="rve"/>
    <property type="match status" value="1"/>
</dbReference>
<dbReference type="InterPro" id="IPR041577">
    <property type="entry name" value="RT_RNaseH_2"/>
</dbReference>